<dbReference type="InterPro" id="IPR028939">
    <property type="entry name" value="P5C_Rdtase_cat_N"/>
</dbReference>
<keyword evidence="4" id="KW-0028">Amino-acid biosynthesis</keyword>
<dbReference type="UniPathway" id="UPA00098">
    <property type="reaction ID" value="UER00361"/>
</dbReference>
<gene>
    <name evidence="4" type="primary">proC</name>
    <name evidence="8" type="ORF">AZI86_08825</name>
</gene>
<comment type="catalytic activity">
    <reaction evidence="4">
        <text>L-proline + NAD(+) = (S)-1-pyrroline-5-carboxylate + NADH + 2 H(+)</text>
        <dbReference type="Rhea" id="RHEA:14105"/>
        <dbReference type="ChEBI" id="CHEBI:15378"/>
        <dbReference type="ChEBI" id="CHEBI:17388"/>
        <dbReference type="ChEBI" id="CHEBI:57540"/>
        <dbReference type="ChEBI" id="CHEBI:57945"/>
        <dbReference type="ChEBI" id="CHEBI:60039"/>
        <dbReference type="EC" id="1.5.1.2"/>
    </reaction>
</comment>
<feature type="binding site" evidence="5">
    <location>
        <begin position="13"/>
        <end position="18"/>
    </location>
    <ligand>
        <name>NADP(+)</name>
        <dbReference type="ChEBI" id="CHEBI:58349"/>
    </ligand>
</feature>
<dbReference type="GO" id="GO:0005737">
    <property type="term" value="C:cytoplasm"/>
    <property type="evidence" value="ECO:0007669"/>
    <property type="project" value="UniProtKB-SubCell"/>
</dbReference>
<feature type="domain" description="Pyrroline-5-carboxylate reductase dimerisation" evidence="7">
    <location>
        <begin position="166"/>
        <end position="270"/>
    </location>
</feature>
<evidence type="ECO:0000256" key="2">
    <source>
        <dbReference type="ARBA" id="ARBA00022857"/>
    </source>
</evidence>
<comment type="similarity">
    <text evidence="1 4">Belongs to the pyrroline-5-carboxylate reductase family.</text>
</comment>
<keyword evidence="4" id="KW-0963">Cytoplasm</keyword>
<feature type="domain" description="Pyrroline-5-carboxylate reductase catalytic N-terminal" evidence="6">
    <location>
        <begin position="9"/>
        <end position="103"/>
    </location>
</feature>
<feature type="binding site" evidence="5">
    <location>
        <begin position="74"/>
        <end position="77"/>
    </location>
    <ligand>
        <name>NADP(+)</name>
        <dbReference type="ChEBI" id="CHEBI:58349"/>
    </ligand>
</feature>
<evidence type="ECO:0000256" key="1">
    <source>
        <dbReference type="ARBA" id="ARBA00005525"/>
    </source>
</evidence>
<dbReference type="Pfam" id="PF14748">
    <property type="entry name" value="P5CR_dimer"/>
    <property type="match status" value="1"/>
</dbReference>
<dbReference type="PANTHER" id="PTHR11645:SF0">
    <property type="entry name" value="PYRROLINE-5-CARBOXYLATE REDUCTASE 3"/>
    <property type="match status" value="1"/>
</dbReference>
<dbReference type="Pfam" id="PF03807">
    <property type="entry name" value="F420_oxidored"/>
    <property type="match status" value="1"/>
</dbReference>
<dbReference type="SUPFAM" id="SSF48179">
    <property type="entry name" value="6-phosphogluconate dehydrogenase C-terminal domain-like"/>
    <property type="match status" value="1"/>
</dbReference>
<keyword evidence="4" id="KW-0641">Proline biosynthesis</keyword>
<dbReference type="SUPFAM" id="SSF51735">
    <property type="entry name" value="NAD(P)-binding Rossmann-fold domains"/>
    <property type="match status" value="1"/>
</dbReference>
<dbReference type="PANTHER" id="PTHR11645">
    <property type="entry name" value="PYRROLINE-5-CARBOXYLATE REDUCTASE"/>
    <property type="match status" value="1"/>
</dbReference>
<dbReference type="InterPro" id="IPR008927">
    <property type="entry name" value="6-PGluconate_DH-like_C_sf"/>
</dbReference>
<evidence type="ECO:0000256" key="3">
    <source>
        <dbReference type="ARBA" id="ARBA00023002"/>
    </source>
</evidence>
<dbReference type="InterPro" id="IPR029036">
    <property type="entry name" value="P5CR_dimer"/>
</dbReference>
<dbReference type="Gene3D" id="3.40.50.720">
    <property type="entry name" value="NAD(P)-binding Rossmann-like Domain"/>
    <property type="match status" value="1"/>
</dbReference>
<evidence type="ECO:0000313" key="9">
    <source>
        <dbReference type="Proteomes" id="UP000075320"/>
    </source>
</evidence>
<comment type="subcellular location">
    <subcellularLocation>
        <location evidence="4">Cytoplasm</location>
    </subcellularLocation>
</comment>
<evidence type="ECO:0000256" key="5">
    <source>
        <dbReference type="PIRSR" id="PIRSR000193-1"/>
    </source>
</evidence>
<comment type="caution">
    <text evidence="8">The sequence shown here is derived from an EMBL/GenBank/DDBJ whole genome shotgun (WGS) entry which is preliminary data.</text>
</comment>
<feature type="binding site" evidence="5">
    <location>
        <position position="61"/>
    </location>
    <ligand>
        <name>NADPH</name>
        <dbReference type="ChEBI" id="CHEBI:57783"/>
    </ligand>
</feature>
<dbReference type="RefSeq" id="WP_061834682.1">
    <property type="nucleotide sequence ID" value="NZ_LUKE01000001.1"/>
</dbReference>
<dbReference type="EC" id="1.5.1.2" evidence="4"/>
<comment type="pathway">
    <text evidence="4">Amino-acid biosynthesis; L-proline biosynthesis; L-proline from L-glutamate 5-semialdehyde: step 1/1.</text>
</comment>
<keyword evidence="3 4" id="KW-0560">Oxidoreductase</keyword>
<keyword evidence="2 4" id="KW-0521">NADP</keyword>
<name>A0A150WSC1_BDEBC</name>
<sequence length="275" mass="30350">MNPFLKSQKIGFLGAGNMAQAMIKGLVEGGIPSKNIYVTNRTPGKLQKLQESFGVNPVSSNNELIDICDIVILAVKPQDLLAALEPVSRAFDDNTIVISVAAGIRMEKLERYIHGARLARVMPNTPSLIGRGLIGYLLNDDDDNALDSTVEDLFTPLGRVIKVFDEDQFEALMISCSSGTGFVFEMMMYWQDWIEEHGFSPEEARLMTIETFVGASLLASQAQEGVEDLQAKVTSKKGVTAAGLQSMRELEIERALRISFEKAAMRNKEMAREIK</sequence>
<dbReference type="Gene3D" id="1.10.3730.10">
    <property type="entry name" value="ProC C-terminal domain-like"/>
    <property type="match status" value="1"/>
</dbReference>
<evidence type="ECO:0000313" key="8">
    <source>
        <dbReference type="EMBL" id="KYG67105.1"/>
    </source>
</evidence>
<reference evidence="8 9" key="1">
    <citation type="submission" date="2016-03" db="EMBL/GenBank/DDBJ databases">
        <authorList>
            <person name="Ploux O."/>
        </authorList>
    </citation>
    <scope>NUCLEOTIDE SEQUENCE [LARGE SCALE GENOMIC DNA]</scope>
    <source>
        <strain evidence="8 9">R0</strain>
    </source>
</reference>
<dbReference type="EMBL" id="LUKE01000001">
    <property type="protein sequence ID" value="KYG67105.1"/>
    <property type="molecule type" value="Genomic_DNA"/>
</dbReference>
<dbReference type="GO" id="GO:0004735">
    <property type="term" value="F:pyrroline-5-carboxylate reductase activity"/>
    <property type="evidence" value="ECO:0007669"/>
    <property type="project" value="UniProtKB-UniRule"/>
</dbReference>
<dbReference type="InterPro" id="IPR000304">
    <property type="entry name" value="Pyrroline-COOH_reductase"/>
</dbReference>
<organism evidence="8 9">
    <name type="scientific">Bdellovibrio bacteriovorus</name>
    <dbReference type="NCBI Taxonomy" id="959"/>
    <lineage>
        <taxon>Bacteria</taxon>
        <taxon>Pseudomonadati</taxon>
        <taxon>Bdellovibrionota</taxon>
        <taxon>Bdellovibrionia</taxon>
        <taxon>Bdellovibrionales</taxon>
        <taxon>Pseudobdellovibrionaceae</taxon>
        <taxon>Bdellovibrio</taxon>
    </lineage>
</organism>
<dbReference type="AlphaFoldDB" id="A0A150WSC1"/>
<dbReference type="PIRSF" id="PIRSF000193">
    <property type="entry name" value="Pyrrol-5-carb_rd"/>
    <property type="match status" value="1"/>
</dbReference>
<evidence type="ECO:0000259" key="7">
    <source>
        <dbReference type="Pfam" id="PF14748"/>
    </source>
</evidence>
<evidence type="ECO:0000256" key="4">
    <source>
        <dbReference type="HAMAP-Rule" id="MF_01925"/>
    </source>
</evidence>
<dbReference type="Proteomes" id="UP000075320">
    <property type="component" value="Unassembled WGS sequence"/>
</dbReference>
<protein>
    <recommendedName>
        <fullName evidence="4">Pyrroline-5-carboxylate reductase</fullName>
        <shortName evidence="4">P5C reductase</shortName>
        <shortName evidence="4">P5CR</shortName>
        <ecNumber evidence="4">1.5.1.2</ecNumber>
    </recommendedName>
    <alternativeName>
        <fullName evidence="4">PCA reductase</fullName>
    </alternativeName>
</protein>
<dbReference type="GO" id="GO:0055129">
    <property type="term" value="P:L-proline biosynthetic process"/>
    <property type="evidence" value="ECO:0007669"/>
    <property type="project" value="UniProtKB-UniRule"/>
</dbReference>
<dbReference type="HAMAP" id="MF_01925">
    <property type="entry name" value="P5C_reductase"/>
    <property type="match status" value="1"/>
</dbReference>
<accession>A0A150WSC1</accession>
<dbReference type="InterPro" id="IPR036291">
    <property type="entry name" value="NAD(P)-bd_dom_sf"/>
</dbReference>
<proteinExistence type="inferred from homology"/>
<dbReference type="OrthoDB" id="9805754at2"/>
<comment type="catalytic activity">
    <reaction evidence="4">
        <text>L-proline + NADP(+) = (S)-1-pyrroline-5-carboxylate + NADPH + 2 H(+)</text>
        <dbReference type="Rhea" id="RHEA:14109"/>
        <dbReference type="ChEBI" id="CHEBI:15378"/>
        <dbReference type="ChEBI" id="CHEBI:17388"/>
        <dbReference type="ChEBI" id="CHEBI:57783"/>
        <dbReference type="ChEBI" id="CHEBI:58349"/>
        <dbReference type="ChEBI" id="CHEBI:60039"/>
        <dbReference type="EC" id="1.5.1.2"/>
    </reaction>
</comment>
<comment type="function">
    <text evidence="4">Catalyzes the reduction of 1-pyrroline-5-carboxylate (PCA) to L-proline.</text>
</comment>
<keyword evidence="9" id="KW-1185">Reference proteome</keyword>
<evidence type="ECO:0000259" key="6">
    <source>
        <dbReference type="Pfam" id="PF03807"/>
    </source>
</evidence>